<evidence type="ECO:0000256" key="7">
    <source>
        <dbReference type="ARBA" id="ARBA00023136"/>
    </source>
</evidence>
<dbReference type="InterPro" id="IPR011527">
    <property type="entry name" value="ABC1_TM_dom"/>
</dbReference>
<keyword evidence="7 8" id="KW-0472">Membrane</keyword>
<accession>A0A2M7H3U5</accession>
<dbReference type="Pfam" id="PF00005">
    <property type="entry name" value="ABC_tran"/>
    <property type="match status" value="1"/>
</dbReference>
<evidence type="ECO:0000256" key="4">
    <source>
        <dbReference type="ARBA" id="ARBA00022741"/>
    </source>
</evidence>
<dbReference type="InterPro" id="IPR027417">
    <property type="entry name" value="P-loop_NTPase"/>
</dbReference>
<feature type="domain" description="ABC transporter" evidence="9">
    <location>
        <begin position="350"/>
        <end position="584"/>
    </location>
</feature>
<feature type="transmembrane region" description="Helical" evidence="8">
    <location>
        <begin position="173"/>
        <end position="193"/>
    </location>
</feature>
<name>A0A2M7H3U5_9BACT</name>
<dbReference type="Gene3D" id="3.40.50.300">
    <property type="entry name" value="P-loop containing nucleotide triphosphate hydrolases"/>
    <property type="match status" value="1"/>
</dbReference>
<dbReference type="PANTHER" id="PTHR24221:SF654">
    <property type="entry name" value="ATP-BINDING CASSETTE SUB-FAMILY B MEMBER 6"/>
    <property type="match status" value="1"/>
</dbReference>
<dbReference type="Gene3D" id="1.20.1560.10">
    <property type="entry name" value="ABC transporter type 1, transmembrane domain"/>
    <property type="match status" value="1"/>
</dbReference>
<evidence type="ECO:0000313" key="12">
    <source>
        <dbReference type="Proteomes" id="UP000230292"/>
    </source>
</evidence>
<dbReference type="InterPro" id="IPR003439">
    <property type="entry name" value="ABC_transporter-like_ATP-bd"/>
</dbReference>
<feature type="transmembrane region" description="Helical" evidence="8">
    <location>
        <begin position="71"/>
        <end position="94"/>
    </location>
</feature>
<comment type="subcellular location">
    <subcellularLocation>
        <location evidence="1">Cell membrane</location>
        <topology evidence="1">Multi-pass membrane protein</topology>
    </subcellularLocation>
</comment>
<evidence type="ECO:0000313" key="11">
    <source>
        <dbReference type="EMBL" id="PIW36905.1"/>
    </source>
</evidence>
<keyword evidence="2" id="KW-0813">Transport</keyword>
<evidence type="ECO:0000256" key="3">
    <source>
        <dbReference type="ARBA" id="ARBA00022692"/>
    </source>
</evidence>
<dbReference type="PROSITE" id="PS50893">
    <property type="entry name" value="ABC_TRANSPORTER_2"/>
    <property type="match status" value="1"/>
</dbReference>
<dbReference type="SUPFAM" id="SSF90123">
    <property type="entry name" value="ABC transporter transmembrane region"/>
    <property type="match status" value="1"/>
</dbReference>
<evidence type="ECO:0008006" key="13">
    <source>
        <dbReference type="Google" id="ProtNLM"/>
    </source>
</evidence>
<reference evidence="11 12" key="1">
    <citation type="submission" date="2017-09" db="EMBL/GenBank/DDBJ databases">
        <title>Depth-based differentiation of microbial function through sediment-hosted aquifers and enrichment of novel symbionts in the deep terrestrial subsurface.</title>
        <authorList>
            <person name="Probst A.J."/>
            <person name="Ladd B."/>
            <person name="Jarett J.K."/>
            <person name="Geller-Mcgrath D.E."/>
            <person name="Sieber C.M."/>
            <person name="Emerson J.B."/>
            <person name="Anantharaman K."/>
            <person name="Thomas B.C."/>
            <person name="Malmstrom R."/>
            <person name="Stieglmeier M."/>
            <person name="Klingl A."/>
            <person name="Woyke T."/>
            <person name="Ryan C.M."/>
            <person name="Banfield J.F."/>
        </authorList>
    </citation>
    <scope>NUCLEOTIDE SEQUENCE [LARGE SCALE GENOMIC DNA]</scope>
    <source>
        <strain evidence="11">CG15_BIG_FIL_POST_REV_8_21_14_020_45_12</strain>
    </source>
</reference>
<evidence type="ECO:0000256" key="5">
    <source>
        <dbReference type="ARBA" id="ARBA00022840"/>
    </source>
</evidence>
<evidence type="ECO:0000259" key="10">
    <source>
        <dbReference type="PROSITE" id="PS50929"/>
    </source>
</evidence>
<comment type="caution">
    <text evidence="11">The sequence shown here is derived from an EMBL/GenBank/DDBJ whole genome shotgun (WGS) entry which is preliminary data.</text>
</comment>
<dbReference type="EMBL" id="PFGC01000037">
    <property type="protein sequence ID" value="PIW36905.1"/>
    <property type="molecule type" value="Genomic_DNA"/>
</dbReference>
<dbReference type="GO" id="GO:0016887">
    <property type="term" value="F:ATP hydrolysis activity"/>
    <property type="evidence" value="ECO:0007669"/>
    <property type="project" value="InterPro"/>
</dbReference>
<sequence>MKSFNSIQTNLRYIWPYIWRYRKWSALVILFVLLKELSVLGEPLIYRQVILVFESLFALEITHDLAIQKTIFLIIGFVCLQGLVIVSNGLMLHFTNRLDASAMRDGANDFVGKVLNLSFRFHSERKTGKLAKEFARGVNGIEAFLDAFVFNLIPLLIRLTVIFIVYVVIEWRIALVLLVQAIVFCVFTIIASIKMQHRRDTANSFDDEGSRKAMDALMNAEVVKYFHQEQEEIKSFKKTRQVWKDNKQYEWDGWKWVSSGQILINVSSVVILLMIAIPLLISGDMGLANFVLVISYLGYLVGILWDFQHHVRRLQEALTDLTAFFSYFGKENEISDAASAKTLEVKQGLIRFEQVQFAYQGSSGVFEDLSFTVPAGKSVALVGPSGVGKSTIIKMLYRFYEPTGGYITIDGQNINEVTQQSLRQQLSIVPQETALFNETVAYNIAYGTKAVTREQIETAAREAHADELIANLPQGYDTLVGERGVKLSGGEKQRIAIARAFLRDAPILVLDEATSSLDSASEAEIQLALKGLMNGRTTLIIAHRLSTIMSADLIIVLSDGGIVQQGTHEELLEHGGLYQKLWELQAGGYIE</sequence>
<feature type="domain" description="ABC transmembrane type-1" evidence="10">
    <location>
        <begin position="26"/>
        <end position="316"/>
    </location>
</feature>
<evidence type="ECO:0000256" key="6">
    <source>
        <dbReference type="ARBA" id="ARBA00022989"/>
    </source>
</evidence>
<dbReference type="Proteomes" id="UP000230292">
    <property type="component" value="Unassembled WGS sequence"/>
</dbReference>
<dbReference type="PROSITE" id="PS00211">
    <property type="entry name" value="ABC_TRANSPORTER_1"/>
    <property type="match status" value="1"/>
</dbReference>
<feature type="transmembrane region" description="Helical" evidence="8">
    <location>
        <begin position="262"/>
        <end position="281"/>
    </location>
</feature>
<keyword evidence="6 8" id="KW-1133">Transmembrane helix</keyword>
<dbReference type="SUPFAM" id="SSF52540">
    <property type="entry name" value="P-loop containing nucleoside triphosphate hydrolases"/>
    <property type="match status" value="1"/>
</dbReference>
<feature type="transmembrane region" description="Helical" evidence="8">
    <location>
        <begin position="143"/>
        <end position="167"/>
    </location>
</feature>
<dbReference type="InterPro" id="IPR003593">
    <property type="entry name" value="AAA+_ATPase"/>
</dbReference>
<evidence type="ECO:0000256" key="2">
    <source>
        <dbReference type="ARBA" id="ARBA00022448"/>
    </source>
</evidence>
<proteinExistence type="predicted"/>
<dbReference type="Pfam" id="PF00664">
    <property type="entry name" value="ABC_membrane"/>
    <property type="match status" value="1"/>
</dbReference>
<dbReference type="FunFam" id="3.40.50.300:FF:000287">
    <property type="entry name" value="Multidrug ABC transporter ATP-binding protein"/>
    <property type="match status" value="1"/>
</dbReference>
<dbReference type="InterPro" id="IPR036640">
    <property type="entry name" value="ABC1_TM_sf"/>
</dbReference>
<dbReference type="PANTHER" id="PTHR24221">
    <property type="entry name" value="ATP-BINDING CASSETTE SUB-FAMILY B"/>
    <property type="match status" value="1"/>
</dbReference>
<evidence type="ECO:0000256" key="8">
    <source>
        <dbReference type="SAM" id="Phobius"/>
    </source>
</evidence>
<dbReference type="InterPro" id="IPR017871">
    <property type="entry name" value="ABC_transporter-like_CS"/>
</dbReference>
<evidence type="ECO:0000259" key="9">
    <source>
        <dbReference type="PROSITE" id="PS50893"/>
    </source>
</evidence>
<dbReference type="GO" id="GO:0005886">
    <property type="term" value="C:plasma membrane"/>
    <property type="evidence" value="ECO:0007669"/>
    <property type="project" value="UniProtKB-SubCell"/>
</dbReference>
<evidence type="ECO:0000256" key="1">
    <source>
        <dbReference type="ARBA" id="ARBA00004651"/>
    </source>
</evidence>
<keyword evidence="5" id="KW-0067">ATP-binding</keyword>
<gene>
    <name evidence="11" type="ORF">COW24_03025</name>
</gene>
<dbReference type="InterPro" id="IPR039421">
    <property type="entry name" value="Type_1_exporter"/>
</dbReference>
<feature type="transmembrane region" description="Helical" evidence="8">
    <location>
        <begin position="287"/>
        <end position="305"/>
    </location>
</feature>
<dbReference type="SMART" id="SM00382">
    <property type="entry name" value="AAA"/>
    <property type="match status" value="1"/>
</dbReference>
<dbReference type="GO" id="GO:0140359">
    <property type="term" value="F:ABC-type transporter activity"/>
    <property type="evidence" value="ECO:0007669"/>
    <property type="project" value="InterPro"/>
</dbReference>
<keyword evidence="4" id="KW-0547">Nucleotide-binding</keyword>
<keyword evidence="3 8" id="KW-0812">Transmembrane</keyword>
<dbReference type="GO" id="GO:0005524">
    <property type="term" value="F:ATP binding"/>
    <property type="evidence" value="ECO:0007669"/>
    <property type="project" value="UniProtKB-KW"/>
</dbReference>
<organism evidence="11 12">
    <name type="scientific">Candidatus Kerfeldbacteria bacterium CG15_BIG_FIL_POST_REV_8_21_14_020_45_12</name>
    <dbReference type="NCBI Taxonomy" id="2014247"/>
    <lineage>
        <taxon>Bacteria</taxon>
        <taxon>Candidatus Kerfeldiibacteriota</taxon>
    </lineage>
</organism>
<protein>
    <recommendedName>
        <fullName evidence="13">ABC transporter ATP-binding protein</fullName>
    </recommendedName>
</protein>
<dbReference type="AlphaFoldDB" id="A0A2M7H3U5"/>
<dbReference type="PROSITE" id="PS50929">
    <property type="entry name" value="ABC_TM1F"/>
    <property type="match status" value="1"/>
</dbReference>